<dbReference type="GO" id="GO:0006508">
    <property type="term" value="P:proteolysis"/>
    <property type="evidence" value="ECO:0007669"/>
    <property type="project" value="InterPro"/>
</dbReference>
<feature type="chain" id="PRO_5037971001" evidence="2">
    <location>
        <begin position="20"/>
        <end position="899"/>
    </location>
</feature>
<dbReference type="InterPro" id="IPR001375">
    <property type="entry name" value="Peptidase_S9_cat"/>
</dbReference>
<keyword evidence="1" id="KW-0378">Hydrolase</keyword>
<dbReference type="InterPro" id="IPR021457">
    <property type="entry name" value="DUF3108"/>
</dbReference>
<dbReference type="Gene3D" id="3.40.50.1820">
    <property type="entry name" value="alpha/beta hydrolase"/>
    <property type="match status" value="1"/>
</dbReference>
<dbReference type="PANTHER" id="PTHR42776">
    <property type="entry name" value="SERINE PEPTIDASE S9 FAMILY MEMBER"/>
    <property type="match status" value="1"/>
</dbReference>
<evidence type="ECO:0000259" key="3">
    <source>
        <dbReference type="Pfam" id="PF00326"/>
    </source>
</evidence>
<dbReference type="EMBL" id="JADKCH010000004">
    <property type="protein sequence ID" value="MBK8572249.1"/>
    <property type="molecule type" value="Genomic_DNA"/>
</dbReference>
<dbReference type="InterPro" id="IPR011042">
    <property type="entry name" value="6-blade_b-propeller_TolB-like"/>
</dbReference>
<feature type="signal peptide" evidence="2">
    <location>
        <begin position="1"/>
        <end position="19"/>
    </location>
</feature>
<dbReference type="Pfam" id="PF00326">
    <property type="entry name" value="Peptidase_S9"/>
    <property type="match status" value="1"/>
</dbReference>
<sequence length="899" mass="98166">MSRLLWPGLALALALPLAAEGAKAPAAEAKQSELPPLIDRDKFFGNPVIAGAQLSPDGKWIAFLKPYKETRNVWVKKVGEPYSKGRLITADPKRPIPGFFWSRDGKQILFVQDKDGDENFNVYAVDPSAAPAPGKDAPEARNLTAAKGARAQILSVPKADPDTIYVGLNDRDAAWHDVYKVKISTGERTLIRKNTERIAGWVFDKKANLRLAVRTTEKGDTEILRVDPTRFVKVYECTVFESAGPVAFHKDGKQVYLETNKGKRNLAELVLFDPATGEEKKLESDPKNRVDFGSAIFSDLTDELLATTYEDERTRIYWKNKAWEADYKLLQKKLPGREIGLGSMTTDEQLVMVTAYSDRDPGTRYLFDRRTKKLSLEYISREDLPREHMAAMQPIHYKSSDGLDIPAYLTLPKGVPAKALPLVVVPHGGPWARDSWGFNNMAQFLANRGYAVLQPNFRASTGYGKAFLNAGNNQWGDLMQDDITWGVKHLVANGTVDPKRVGIMGGSYGGYAALAGVTFTPDLYAAAVPIVGPSNLLTLLETIPPYWESFRIIFHTRMGNPSTPEGKKQLERQSPLNSAAKIKTPLLVVQGANDPRVKKAESDQIVIALRDRGFPVEYLCAPDEGHGFARPVNSQAMFAAAEKFLAKYLHARYQEGGKPDVMQRLPEITVDPKTVVLAKKADAASVGVPKPVANPTAGTFTYAGTITMGPQSMPISMVRTVKEEGGSWVVTDTAKLPMGEAVDSTTMAKDTLAPQKRQVKQGPVTLDIAFEGSKVTGTMAMGAEPKPFSIELGGGAYADGSGSQDSLACLPLAAGYSVTFRNVDMQKQKVQLKQAKVLAQEEVKVPAGSFKAWKVELSSAEGDPGSTTMWVDTATRKVLKTVSTMPQMGGAVVTVELQN</sequence>
<dbReference type="Pfam" id="PF11306">
    <property type="entry name" value="DUF3108"/>
    <property type="match status" value="1"/>
</dbReference>
<organism evidence="4 5">
    <name type="scientific">Candidatus Geothrix odensensis</name>
    <dbReference type="NCBI Taxonomy" id="2954440"/>
    <lineage>
        <taxon>Bacteria</taxon>
        <taxon>Pseudomonadati</taxon>
        <taxon>Acidobacteriota</taxon>
        <taxon>Holophagae</taxon>
        <taxon>Holophagales</taxon>
        <taxon>Holophagaceae</taxon>
        <taxon>Geothrix</taxon>
    </lineage>
</organism>
<evidence type="ECO:0000256" key="1">
    <source>
        <dbReference type="ARBA" id="ARBA00022801"/>
    </source>
</evidence>
<dbReference type="AlphaFoldDB" id="A0A936F169"/>
<name>A0A936F169_9BACT</name>
<dbReference type="GO" id="GO:0004252">
    <property type="term" value="F:serine-type endopeptidase activity"/>
    <property type="evidence" value="ECO:0007669"/>
    <property type="project" value="TreeGrafter"/>
</dbReference>
<protein>
    <submittedName>
        <fullName evidence="4">S9 family peptidase</fullName>
    </submittedName>
</protein>
<feature type="domain" description="Peptidase S9 prolyl oligopeptidase catalytic" evidence="3">
    <location>
        <begin position="436"/>
        <end position="650"/>
    </location>
</feature>
<keyword evidence="2" id="KW-0732">Signal</keyword>
<reference evidence="4 5" key="1">
    <citation type="submission" date="2020-10" db="EMBL/GenBank/DDBJ databases">
        <title>Connecting structure to function with the recovery of over 1000 high-quality activated sludge metagenome-assembled genomes encoding full-length rRNA genes using long-read sequencing.</title>
        <authorList>
            <person name="Singleton C.M."/>
            <person name="Petriglieri F."/>
            <person name="Kristensen J.M."/>
            <person name="Kirkegaard R.H."/>
            <person name="Michaelsen T.Y."/>
            <person name="Andersen M.H."/>
            <person name="Karst S.M."/>
            <person name="Dueholm M.S."/>
            <person name="Nielsen P.H."/>
            <person name="Albertsen M."/>
        </authorList>
    </citation>
    <scope>NUCLEOTIDE SEQUENCE [LARGE SCALE GENOMIC DNA]</scope>
    <source>
        <strain evidence="4">OdNE_18-Q3-R46-58_MAXAC.008</strain>
    </source>
</reference>
<dbReference type="Gene3D" id="2.120.10.30">
    <property type="entry name" value="TolB, C-terminal domain"/>
    <property type="match status" value="1"/>
</dbReference>
<dbReference type="Proteomes" id="UP000709959">
    <property type="component" value="Unassembled WGS sequence"/>
</dbReference>
<dbReference type="PANTHER" id="PTHR42776:SF27">
    <property type="entry name" value="DIPEPTIDYL PEPTIDASE FAMILY MEMBER 6"/>
    <property type="match status" value="1"/>
</dbReference>
<accession>A0A936F169</accession>
<evidence type="ECO:0000313" key="5">
    <source>
        <dbReference type="Proteomes" id="UP000709959"/>
    </source>
</evidence>
<dbReference type="Gene3D" id="2.40.360.20">
    <property type="match status" value="1"/>
</dbReference>
<gene>
    <name evidence="4" type="ORF">IPN91_06285</name>
</gene>
<proteinExistence type="predicted"/>
<evidence type="ECO:0000256" key="2">
    <source>
        <dbReference type="SAM" id="SignalP"/>
    </source>
</evidence>
<dbReference type="InterPro" id="IPR029058">
    <property type="entry name" value="AB_hydrolase_fold"/>
</dbReference>
<comment type="caution">
    <text evidence="4">The sequence shown here is derived from an EMBL/GenBank/DDBJ whole genome shotgun (WGS) entry which is preliminary data.</text>
</comment>
<evidence type="ECO:0000313" key="4">
    <source>
        <dbReference type="EMBL" id="MBK8572249.1"/>
    </source>
</evidence>
<dbReference type="SUPFAM" id="SSF82171">
    <property type="entry name" value="DPP6 N-terminal domain-like"/>
    <property type="match status" value="1"/>
</dbReference>
<dbReference type="SUPFAM" id="SSF53474">
    <property type="entry name" value="alpha/beta-Hydrolases"/>
    <property type="match status" value="1"/>
</dbReference>